<dbReference type="GO" id="GO:0017110">
    <property type="term" value="F:nucleoside diphosphate phosphatase activity"/>
    <property type="evidence" value="ECO:0007669"/>
    <property type="project" value="TreeGrafter"/>
</dbReference>
<dbReference type="GO" id="GO:0016020">
    <property type="term" value="C:membrane"/>
    <property type="evidence" value="ECO:0007669"/>
    <property type="project" value="TreeGrafter"/>
</dbReference>
<dbReference type="PANTHER" id="PTHR11782">
    <property type="entry name" value="ADENOSINE/GUANOSINE DIPHOSPHATASE"/>
    <property type="match status" value="1"/>
</dbReference>
<evidence type="ECO:0000313" key="5">
    <source>
        <dbReference type="Proteomes" id="UP001151287"/>
    </source>
</evidence>
<organism evidence="4 5">
    <name type="scientific">Rhynchospora breviuscula</name>
    <dbReference type="NCBI Taxonomy" id="2022672"/>
    <lineage>
        <taxon>Eukaryota</taxon>
        <taxon>Viridiplantae</taxon>
        <taxon>Streptophyta</taxon>
        <taxon>Embryophyta</taxon>
        <taxon>Tracheophyta</taxon>
        <taxon>Spermatophyta</taxon>
        <taxon>Magnoliopsida</taxon>
        <taxon>Liliopsida</taxon>
        <taxon>Poales</taxon>
        <taxon>Cyperaceae</taxon>
        <taxon>Cyperoideae</taxon>
        <taxon>Rhynchosporeae</taxon>
        <taxon>Rhynchospora</taxon>
    </lineage>
</organism>
<evidence type="ECO:0000256" key="3">
    <source>
        <dbReference type="SAM" id="SignalP"/>
    </source>
</evidence>
<dbReference type="Pfam" id="PF01150">
    <property type="entry name" value="GDA1_CD39"/>
    <property type="match status" value="1"/>
</dbReference>
<dbReference type="Gene3D" id="3.30.420.150">
    <property type="entry name" value="Exopolyphosphatase. Domain 2"/>
    <property type="match status" value="1"/>
</dbReference>
<keyword evidence="5" id="KW-1185">Reference proteome</keyword>
<evidence type="ECO:0008006" key="6">
    <source>
        <dbReference type="Google" id="ProtNLM"/>
    </source>
</evidence>
<dbReference type="AlphaFoldDB" id="A0A9Q0HK79"/>
<protein>
    <recommendedName>
        <fullName evidence="6">Apyrase</fullName>
    </recommendedName>
</protein>
<dbReference type="Gene3D" id="3.30.420.40">
    <property type="match status" value="1"/>
</dbReference>
<evidence type="ECO:0000313" key="4">
    <source>
        <dbReference type="EMBL" id="KAJ1688919.1"/>
    </source>
</evidence>
<dbReference type="GO" id="GO:0009134">
    <property type="term" value="P:nucleoside diphosphate catabolic process"/>
    <property type="evidence" value="ECO:0007669"/>
    <property type="project" value="TreeGrafter"/>
</dbReference>
<dbReference type="EMBL" id="JAMQYH010000004">
    <property type="protein sequence ID" value="KAJ1688919.1"/>
    <property type="molecule type" value="Genomic_DNA"/>
</dbReference>
<gene>
    <name evidence="4" type="ORF">LUZ63_013074</name>
</gene>
<feature type="signal peptide" evidence="3">
    <location>
        <begin position="1"/>
        <end position="25"/>
    </location>
</feature>
<accession>A0A9Q0HK79</accession>
<keyword evidence="2" id="KW-0378">Hydrolase</keyword>
<comment type="caution">
    <text evidence="4">The sequence shown here is derived from an EMBL/GenBank/DDBJ whole genome shotgun (WGS) entry which is preliminary data.</text>
</comment>
<evidence type="ECO:0000256" key="1">
    <source>
        <dbReference type="ARBA" id="ARBA00009283"/>
    </source>
</evidence>
<dbReference type="InterPro" id="IPR000407">
    <property type="entry name" value="GDA1_CD39_NTPase"/>
</dbReference>
<proteinExistence type="inferred from homology"/>
<reference evidence="4" key="1">
    <citation type="journal article" date="2022" name="Cell">
        <title>Repeat-based holocentromeres influence genome architecture and karyotype evolution.</title>
        <authorList>
            <person name="Hofstatter P.G."/>
            <person name="Thangavel G."/>
            <person name="Lux T."/>
            <person name="Neumann P."/>
            <person name="Vondrak T."/>
            <person name="Novak P."/>
            <person name="Zhang M."/>
            <person name="Costa L."/>
            <person name="Castellani M."/>
            <person name="Scott A."/>
            <person name="Toegelov H."/>
            <person name="Fuchs J."/>
            <person name="Mata-Sucre Y."/>
            <person name="Dias Y."/>
            <person name="Vanzela A.L.L."/>
            <person name="Huettel B."/>
            <person name="Almeida C.C.S."/>
            <person name="Simkova H."/>
            <person name="Souza G."/>
            <person name="Pedrosa-Harand A."/>
            <person name="Macas J."/>
            <person name="Mayer K.F.X."/>
            <person name="Houben A."/>
            <person name="Marques A."/>
        </authorList>
    </citation>
    <scope>NUCLEOTIDE SEQUENCE</scope>
    <source>
        <strain evidence="4">RhyBre1mFocal</strain>
    </source>
</reference>
<keyword evidence="3" id="KW-0732">Signal</keyword>
<sequence>MAKARVTRTSLLALLHLLLLDFCVGSVATLRQKVGDQGQEASGGNDRYVVVFNAGTLHTEVHVFRFDENANLLKIDDKLEFFEQDSSFKSYAENPEGFANLVATLLKKAVSVVPTSFQHETPLILGAEDELLFLGEEMSEKILQVVRDLFKKSSLLYKPEWVTVLPAAKQGAYLWGTINYLLGNVGSDYSKTVAVLAQESASAQMTYALSAKAAANAPMFSKGEQYIAMHYLQETNYYLYSHGYFPYGVYALRAEVLKYTNDTYTYCVTNGYNGQFKYHREAYNVISAPTGSNYEKCKANVMRALHLNATCRVTNCTFNGVWNGGGGAGVDRLYLARGFYDAGSDTNIAGKPSTKLRLLDYEKAAKMACEVKSFEEAHILLPVVDLVELPYACLDFVFVYTMLVDGFGFDPMMMVTAVKEVEYAGSIMTVQWPLGAALEFISSNNTRKNDI</sequence>
<dbReference type="PANTHER" id="PTHR11782:SF83">
    <property type="entry name" value="GUANOSINE-DIPHOSPHATASE"/>
    <property type="match status" value="1"/>
</dbReference>
<name>A0A9Q0HK79_9POAL</name>
<feature type="chain" id="PRO_5040374037" description="Apyrase" evidence="3">
    <location>
        <begin position="26"/>
        <end position="451"/>
    </location>
</feature>
<evidence type="ECO:0000256" key="2">
    <source>
        <dbReference type="ARBA" id="ARBA00022801"/>
    </source>
</evidence>
<dbReference type="OrthoDB" id="618589at2759"/>
<dbReference type="Proteomes" id="UP001151287">
    <property type="component" value="Unassembled WGS sequence"/>
</dbReference>
<comment type="similarity">
    <text evidence="1">Belongs to the GDA1/CD39 NTPase family.</text>
</comment>